<accession>A0A915CVE2</accession>
<name>A0A915CVE2_9BILA</name>
<organism evidence="1 2">
    <name type="scientific">Ditylenchus dipsaci</name>
    <dbReference type="NCBI Taxonomy" id="166011"/>
    <lineage>
        <taxon>Eukaryota</taxon>
        <taxon>Metazoa</taxon>
        <taxon>Ecdysozoa</taxon>
        <taxon>Nematoda</taxon>
        <taxon>Chromadorea</taxon>
        <taxon>Rhabditida</taxon>
        <taxon>Tylenchina</taxon>
        <taxon>Tylenchomorpha</taxon>
        <taxon>Sphaerularioidea</taxon>
        <taxon>Anguinidae</taxon>
        <taxon>Anguininae</taxon>
        <taxon>Ditylenchus</taxon>
    </lineage>
</organism>
<evidence type="ECO:0000313" key="2">
    <source>
        <dbReference type="WBParaSite" id="jg12562"/>
    </source>
</evidence>
<keyword evidence="1" id="KW-1185">Reference proteome</keyword>
<evidence type="ECO:0000313" key="1">
    <source>
        <dbReference type="Proteomes" id="UP000887574"/>
    </source>
</evidence>
<dbReference type="AlphaFoldDB" id="A0A915CVE2"/>
<dbReference type="Proteomes" id="UP000887574">
    <property type="component" value="Unplaced"/>
</dbReference>
<sequence>MFPQGLTDPASLIIPQTWKLHVDGSPFVIYDSGIQTVAHRIIIMSSSFMLQKLFETASFAADGTFLLVQVAGVSFTQFTSVSTIISFQLWQCLWPTSQRSLTITSYKLSACVFTKGSKQDGK</sequence>
<protein>
    <submittedName>
        <fullName evidence="2">BTB domain-containing protein</fullName>
    </submittedName>
</protein>
<reference evidence="2" key="1">
    <citation type="submission" date="2022-11" db="UniProtKB">
        <authorList>
            <consortium name="WormBaseParasite"/>
        </authorList>
    </citation>
    <scope>IDENTIFICATION</scope>
</reference>
<proteinExistence type="predicted"/>
<dbReference type="WBParaSite" id="jg12562">
    <property type="protein sequence ID" value="jg12562"/>
    <property type="gene ID" value="jg12562"/>
</dbReference>